<feature type="compositionally biased region" description="Basic and acidic residues" evidence="1">
    <location>
        <begin position="107"/>
        <end position="118"/>
    </location>
</feature>
<dbReference type="InterPro" id="IPR035979">
    <property type="entry name" value="RBD_domain_sf"/>
</dbReference>
<dbReference type="Gene3D" id="3.30.70.330">
    <property type="match status" value="1"/>
</dbReference>
<gene>
    <name evidence="3" type="ORF">HERILL_LOCUS4517</name>
</gene>
<accession>A0A7R8UIB3</accession>
<dbReference type="OrthoDB" id="5418203at2759"/>
<dbReference type="InterPro" id="IPR036867">
    <property type="entry name" value="R3H_dom_sf"/>
</dbReference>
<dbReference type="Proteomes" id="UP000594454">
    <property type="component" value="Chromosome 2"/>
</dbReference>
<feature type="domain" description="R3H" evidence="2">
    <location>
        <begin position="27"/>
        <end position="95"/>
    </location>
</feature>
<dbReference type="EMBL" id="LR899010">
    <property type="protein sequence ID" value="CAD7081410.1"/>
    <property type="molecule type" value="Genomic_DNA"/>
</dbReference>
<feature type="compositionally biased region" description="Polar residues" evidence="1">
    <location>
        <begin position="340"/>
        <end position="360"/>
    </location>
</feature>
<dbReference type="InterPro" id="IPR001374">
    <property type="entry name" value="R3H_dom"/>
</dbReference>
<keyword evidence="4" id="KW-1185">Reference proteome</keyword>
<evidence type="ECO:0000256" key="1">
    <source>
        <dbReference type="SAM" id="MobiDB-lite"/>
    </source>
</evidence>
<dbReference type="SUPFAM" id="SSF82708">
    <property type="entry name" value="R3H domain"/>
    <property type="match status" value="1"/>
</dbReference>
<evidence type="ECO:0000259" key="2">
    <source>
        <dbReference type="PROSITE" id="PS51061"/>
    </source>
</evidence>
<organism evidence="3 4">
    <name type="scientific">Hermetia illucens</name>
    <name type="common">Black soldier fly</name>
    <dbReference type="NCBI Taxonomy" id="343691"/>
    <lineage>
        <taxon>Eukaryota</taxon>
        <taxon>Metazoa</taxon>
        <taxon>Ecdysozoa</taxon>
        <taxon>Arthropoda</taxon>
        <taxon>Hexapoda</taxon>
        <taxon>Insecta</taxon>
        <taxon>Pterygota</taxon>
        <taxon>Neoptera</taxon>
        <taxon>Endopterygota</taxon>
        <taxon>Diptera</taxon>
        <taxon>Brachycera</taxon>
        <taxon>Stratiomyomorpha</taxon>
        <taxon>Stratiomyidae</taxon>
        <taxon>Hermetiinae</taxon>
        <taxon>Hermetia</taxon>
    </lineage>
</organism>
<dbReference type="SMART" id="SM00393">
    <property type="entry name" value="R3H"/>
    <property type="match status" value="1"/>
</dbReference>
<feature type="compositionally biased region" description="Basic and acidic residues" evidence="1">
    <location>
        <begin position="213"/>
        <end position="223"/>
    </location>
</feature>
<dbReference type="Gene3D" id="3.30.1370.50">
    <property type="entry name" value="R3H-like domain"/>
    <property type="match status" value="1"/>
</dbReference>
<proteinExistence type="predicted"/>
<feature type="compositionally biased region" description="Polar residues" evidence="1">
    <location>
        <begin position="250"/>
        <end position="270"/>
    </location>
</feature>
<protein>
    <recommendedName>
        <fullName evidence="2">R3H domain-containing protein</fullName>
    </recommendedName>
</protein>
<reference evidence="3 4" key="1">
    <citation type="submission" date="2020-11" db="EMBL/GenBank/DDBJ databases">
        <authorList>
            <person name="Wallbank WR R."/>
            <person name="Pardo Diaz C."/>
            <person name="Kozak K."/>
            <person name="Martin S."/>
            <person name="Jiggins C."/>
            <person name="Moest M."/>
            <person name="Warren A I."/>
            <person name="Generalovic N T."/>
            <person name="Byers J.R.P. K."/>
            <person name="Montejo-Kovacevich G."/>
            <person name="Yen C E."/>
        </authorList>
    </citation>
    <scope>NUCLEOTIDE SEQUENCE [LARGE SCALE GENOMIC DNA]</scope>
</reference>
<dbReference type="FunCoup" id="A0A7R8UIB3">
    <property type="interactions" value="708"/>
</dbReference>
<dbReference type="PANTHER" id="PTHR21678:SF0">
    <property type="entry name" value="C3H1-TYPE DOMAIN-CONTAINING PROTEIN"/>
    <property type="match status" value="1"/>
</dbReference>
<dbReference type="InterPro" id="IPR012677">
    <property type="entry name" value="Nucleotide-bd_a/b_plait_sf"/>
</dbReference>
<evidence type="ECO:0000313" key="4">
    <source>
        <dbReference type="Proteomes" id="UP000594454"/>
    </source>
</evidence>
<dbReference type="InParanoid" id="A0A7R8UIB3"/>
<dbReference type="AlphaFoldDB" id="A0A7R8UIB3"/>
<evidence type="ECO:0000313" key="3">
    <source>
        <dbReference type="EMBL" id="CAD7081410.1"/>
    </source>
</evidence>
<dbReference type="SUPFAM" id="SSF54928">
    <property type="entry name" value="RNA-binding domain, RBD"/>
    <property type="match status" value="1"/>
</dbReference>
<dbReference type="InterPro" id="IPR039884">
    <property type="entry name" value="R3HC1/R3HCL"/>
</dbReference>
<dbReference type="PANTHER" id="PTHR21678">
    <property type="entry name" value="GROWTH INHIBITION AND DIFFERENTIATION RELATED PROTEIN 88"/>
    <property type="match status" value="1"/>
</dbReference>
<feature type="region of interest" description="Disordered" evidence="1">
    <location>
        <begin position="340"/>
        <end position="369"/>
    </location>
</feature>
<dbReference type="Pfam" id="PF01424">
    <property type="entry name" value="R3H"/>
    <property type="match status" value="1"/>
</dbReference>
<name>A0A7R8UIB3_HERIL</name>
<sequence length="630" mass="71255">MFLSRFIFSASKLESKISDRFLSLIDEEFVKNVDQDIREFVRRNTTNSVLLFPPVNNYRRFLIHKVCEEIATQYDLVTFSVGQGVTRRTVVCYRKQLLLPLEELSGDKKRKEEKQEKHKSWRSGCSSEPLWRRGAPKMGVEKNVGEGVSTKNSKTVDIYRPPALRNVQPSNPSLLKAGDSEAAEPSPKSQPPTSDNNVTTETKVQSSSNQTERPIRRERRPDRAVYIPRARRSQTTSPHTNPLKPKVNEMLQSTRNGTVSQKECGKSQSFECAGDNNVRTPKESVPVIPNCDNKAVEKSKNSNEKSTELRLPQNVSDKNCDNFIQNDISNVDSTNVKNQSFREGNITNVNATDNSQTKPPDTSKKTPLIENASLPAKKSEDEKEIHELERMSREINRSSRRIIKQTFNSDVLQIPDNLLPANDQPSKAVDPENDDWDSMFDDNGDCVDPKILSELTASVGKVKIEQPKADYKAYLMKQAILNEEEYPHVLEVSNFPVEFKTQDLMMVFSTYKESGYDIKWVDDTHALAVFSSSRIAAEVLAMGHPFVLLKPLADATVESRAKARKCAASLQPYRPRPETCAALARRLVTGALGVRLKTAAEERENEKKVLREAKERKLLAAKQREEVWES</sequence>
<feature type="compositionally biased region" description="Polar residues" evidence="1">
    <location>
        <begin position="191"/>
        <end position="211"/>
    </location>
</feature>
<dbReference type="PROSITE" id="PS51061">
    <property type="entry name" value="R3H"/>
    <property type="match status" value="1"/>
</dbReference>
<feature type="region of interest" description="Disordered" evidence="1">
    <location>
        <begin position="107"/>
        <end position="289"/>
    </location>
</feature>
<dbReference type="GO" id="GO:0003676">
    <property type="term" value="F:nucleic acid binding"/>
    <property type="evidence" value="ECO:0007669"/>
    <property type="project" value="UniProtKB-UniRule"/>
</dbReference>